<evidence type="ECO:0000313" key="1">
    <source>
        <dbReference type="EMBL" id="KAI8538546.1"/>
    </source>
</evidence>
<evidence type="ECO:0000313" key="2">
    <source>
        <dbReference type="Proteomes" id="UP001062846"/>
    </source>
</evidence>
<sequence length="102" mass="11669">MHTVTGFLNVGDGVRPAAIAVAKSRRGEEREREPRERELLAERKERVWMAAKGPTRGQPWLPGEYCTTVHVILHGLCGCALYMYACIWIYVYVHMLCKCTME</sequence>
<organism evidence="1 2">
    <name type="scientific">Rhododendron molle</name>
    <name type="common">Chinese azalea</name>
    <name type="synonym">Azalea mollis</name>
    <dbReference type="NCBI Taxonomy" id="49168"/>
    <lineage>
        <taxon>Eukaryota</taxon>
        <taxon>Viridiplantae</taxon>
        <taxon>Streptophyta</taxon>
        <taxon>Embryophyta</taxon>
        <taxon>Tracheophyta</taxon>
        <taxon>Spermatophyta</taxon>
        <taxon>Magnoliopsida</taxon>
        <taxon>eudicotyledons</taxon>
        <taxon>Gunneridae</taxon>
        <taxon>Pentapetalae</taxon>
        <taxon>asterids</taxon>
        <taxon>Ericales</taxon>
        <taxon>Ericaceae</taxon>
        <taxon>Ericoideae</taxon>
        <taxon>Rhodoreae</taxon>
        <taxon>Rhododendron</taxon>
    </lineage>
</organism>
<keyword evidence="2" id="KW-1185">Reference proteome</keyword>
<dbReference type="EMBL" id="CM046396">
    <property type="protein sequence ID" value="KAI8538546.1"/>
    <property type="molecule type" value="Genomic_DNA"/>
</dbReference>
<dbReference type="Proteomes" id="UP001062846">
    <property type="component" value="Chromosome 9"/>
</dbReference>
<comment type="caution">
    <text evidence="1">The sequence shown here is derived from an EMBL/GenBank/DDBJ whole genome shotgun (WGS) entry which is preliminary data.</text>
</comment>
<proteinExistence type="predicted"/>
<gene>
    <name evidence="1" type="ORF">RHMOL_Rhmol09G0112100</name>
</gene>
<name>A0ACC0MCR9_RHOML</name>
<protein>
    <submittedName>
        <fullName evidence="1">Uncharacterized protein</fullName>
    </submittedName>
</protein>
<reference evidence="1" key="1">
    <citation type="submission" date="2022-02" db="EMBL/GenBank/DDBJ databases">
        <title>Plant Genome Project.</title>
        <authorList>
            <person name="Zhang R.-G."/>
        </authorList>
    </citation>
    <scope>NUCLEOTIDE SEQUENCE</scope>
    <source>
        <strain evidence="1">AT1</strain>
    </source>
</reference>
<accession>A0ACC0MCR9</accession>